<evidence type="ECO:0000256" key="6">
    <source>
        <dbReference type="SAM" id="MobiDB-lite"/>
    </source>
</evidence>
<comment type="subcellular location">
    <subcellularLocation>
        <location evidence="1 5">Cell membrane</location>
        <topology evidence="1 5">Lipid-anchor</topology>
        <topology evidence="1 5">GPI-anchor</topology>
    </subcellularLocation>
</comment>
<sequence>MLVSPLRSSSFYGIQSALVALAATIVGAVPSLEVQGTEFVNPASGNKFQIVGVAYQPGGSAGYNPNAGKDPLSNADTCLRDAALMQVMGVNTIRVYNLDPNINHDECASIFNAAGIYMIIDVNSPLVGEAITSFQPWTSYYMAYLNHTFSVVEAFSNYPNTLLYFSGNEVINDLPSAKDVPPYLRAITRDLKNYIKNNIKRHIPVGYSAADVREVLWDTWNYMQCAIDGKTDDMSRADIFALNSYSWCGPDATYQSSTFSDLTDKFQASSIPVFFSEYGCNKPTPRFWNETKAIYGDKMTPVFAGGVVYEWTEEENGYGLVTIKGDTLSIMGDYDRLKARWSGIDWKSIQTQSPANKTVAPPKCESTLILENGFDNNFTLPVVPPGAQKLIDDGVQPKPSGKIIKISNFNVKMTVKDSSGKTVSGLKVVPLNDNEFNWVGKNKIQTGNDTSSSNQGGNKDNAAMLTRPMMWAAALPLVAMLFA</sequence>
<dbReference type="OrthoDB" id="421038at2759"/>
<evidence type="ECO:0000256" key="4">
    <source>
        <dbReference type="ARBA" id="ARBA00023180"/>
    </source>
</evidence>
<evidence type="ECO:0000313" key="8">
    <source>
        <dbReference type="Proteomes" id="UP000236621"/>
    </source>
</evidence>
<dbReference type="Proteomes" id="UP000236621">
    <property type="component" value="Unassembled WGS sequence"/>
</dbReference>
<keyword evidence="3" id="KW-0732">Signal</keyword>
<evidence type="ECO:0000256" key="2">
    <source>
        <dbReference type="ARBA" id="ARBA00007528"/>
    </source>
</evidence>
<dbReference type="InterPro" id="IPR004886">
    <property type="entry name" value="Glucanosyltransferase"/>
</dbReference>
<comment type="caution">
    <text evidence="7">The sequence shown here is derived from an EMBL/GenBank/DDBJ whole genome shotgun (WGS) entry which is preliminary data.</text>
</comment>
<reference evidence="7 8" key="1">
    <citation type="submission" date="2017-08" db="EMBL/GenBank/DDBJ databases">
        <title>Harnessing the power of phylogenomics to disentangle the directionality and signatures of interkingdom host jumping in the parasitic fungal genus Tolypocladium.</title>
        <authorList>
            <person name="Quandt C.A."/>
            <person name="Patterson W."/>
            <person name="Spatafora J.W."/>
        </authorList>
    </citation>
    <scope>NUCLEOTIDE SEQUENCE [LARGE SCALE GENOMIC DNA]</scope>
    <source>
        <strain evidence="7 8">CBS 113982</strain>
    </source>
</reference>
<protein>
    <recommendedName>
        <fullName evidence="5">1,3-beta-glucanosyltransferase</fullName>
        <ecNumber evidence="5">2.4.1.-</ecNumber>
    </recommendedName>
</protein>
<dbReference type="GO" id="GO:0031505">
    <property type="term" value="P:fungal-type cell wall organization"/>
    <property type="evidence" value="ECO:0007669"/>
    <property type="project" value="TreeGrafter"/>
</dbReference>
<dbReference type="SUPFAM" id="SSF51445">
    <property type="entry name" value="(Trans)glycosidases"/>
    <property type="match status" value="1"/>
</dbReference>
<feature type="compositionally biased region" description="Polar residues" evidence="6">
    <location>
        <begin position="443"/>
        <end position="458"/>
    </location>
</feature>
<dbReference type="PANTHER" id="PTHR31468:SF4">
    <property type="entry name" value="1,3-BETA-GLUCANOSYLTRANSFERASE GAS3-RELATED"/>
    <property type="match status" value="1"/>
</dbReference>
<dbReference type="Gene3D" id="3.20.20.80">
    <property type="entry name" value="Glycosidases"/>
    <property type="match status" value="1"/>
</dbReference>
<evidence type="ECO:0000256" key="5">
    <source>
        <dbReference type="RuleBase" id="RU361209"/>
    </source>
</evidence>
<dbReference type="InterPro" id="IPR017853">
    <property type="entry name" value="GH"/>
</dbReference>
<dbReference type="Pfam" id="PF03198">
    <property type="entry name" value="Glyco_hydro_72"/>
    <property type="match status" value="1"/>
</dbReference>
<organism evidence="7 8">
    <name type="scientific">Tolypocladium capitatum</name>
    <dbReference type="NCBI Taxonomy" id="45235"/>
    <lineage>
        <taxon>Eukaryota</taxon>
        <taxon>Fungi</taxon>
        <taxon>Dikarya</taxon>
        <taxon>Ascomycota</taxon>
        <taxon>Pezizomycotina</taxon>
        <taxon>Sordariomycetes</taxon>
        <taxon>Hypocreomycetidae</taxon>
        <taxon>Hypocreales</taxon>
        <taxon>Ophiocordycipitaceae</taxon>
        <taxon>Tolypocladium</taxon>
    </lineage>
</organism>
<dbReference type="AlphaFoldDB" id="A0A2K3QF17"/>
<dbReference type="GO" id="GO:0042124">
    <property type="term" value="F:1,3-beta-glucanosyltransferase activity"/>
    <property type="evidence" value="ECO:0007669"/>
    <property type="project" value="TreeGrafter"/>
</dbReference>
<dbReference type="GO" id="GO:0071970">
    <property type="term" value="P:fungal-type cell wall (1-&gt;3)-beta-D-glucan biosynthetic process"/>
    <property type="evidence" value="ECO:0007669"/>
    <property type="project" value="TreeGrafter"/>
</dbReference>
<dbReference type="PANTHER" id="PTHR31468">
    <property type="entry name" value="1,3-BETA-GLUCANOSYLTRANSFERASE GAS1"/>
    <property type="match status" value="1"/>
</dbReference>
<dbReference type="STRING" id="45235.A0A2K3QF17"/>
<feature type="region of interest" description="Disordered" evidence="6">
    <location>
        <begin position="442"/>
        <end position="461"/>
    </location>
</feature>
<dbReference type="EC" id="2.4.1.-" evidence="5"/>
<proteinExistence type="inferred from homology"/>
<name>A0A2K3QF17_9HYPO</name>
<evidence type="ECO:0000256" key="3">
    <source>
        <dbReference type="ARBA" id="ARBA00022729"/>
    </source>
</evidence>
<dbReference type="EMBL" id="NRSZ01000606">
    <property type="protein sequence ID" value="PNY26112.1"/>
    <property type="molecule type" value="Genomic_DNA"/>
</dbReference>
<evidence type="ECO:0000256" key="1">
    <source>
        <dbReference type="ARBA" id="ARBA00004609"/>
    </source>
</evidence>
<comment type="similarity">
    <text evidence="2 5">Belongs to the glycosyl hydrolase 72 family.</text>
</comment>
<keyword evidence="4" id="KW-0325">Glycoprotein</keyword>
<keyword evidence="5" id="KW-0336">GPI-anchor</keyword>
<keyword evidence="5 7" id="KW-0808">Transferase</keyword>
<keyword evidence="5" id="KW-0449">Lipoprotein</keyword>
<accession>A0A2K3QF17</accession>
<keyword evidence="8" id="KW-1185">Reference proteome</keyword>
<evidence type="ECO:0000313" key="7">
    <source>
        <dbReference type="EMBL" id="PNY26112.1"/>
    </source>
</evidence>
<dbReference type="GO" id="GO:0005886">
    <property type="term" value="C:plasma membrane"/>
    <property type="evidence" value="ECO:0007669"/>
    <property type="project" value="UniProtKB-SubCell"/>
</dbReference>
<keyword evidence="5" id="KW-0472">Membrane</keyword>
<dbReference type="GO" id="GO:0098552">
    <property type="term" value="C:side of membrane"/>
    <property type="evidence" value="ECO:0007669"/>
    <property type="project" value="UniProtKB-KW"/>
</dbReference>
<gene>
    <name evidence="7" type="ORF">TCAP_03943</name>
</gene>
<comment type="function">
    <text evidence="5">Splits internally a 1,3-beta-glucan molecule and transfers the newly generated reducing end (the donor) to the non-reducing end of another 1,3-beta-glucan molecule (the acceptor) forming a 1,3-beta linkage, resulting in the elongation of 1,3-beta-glucan chains in the cell wall.</text>
</comment>